<reference evidence="2" key="1">
    <citation type="submission" date="2019-11" db="EMBL/GenBank/DDBJ databases">
        <authorList>
            <person name="Feng L."/>
        </authorList>
    </citation>
    <scope>NUCLEOTIDE SEQUENCE</scope>
    <source>
        <strain evidence="2">CnexileLFYP112</strain>
    </source>
</reference>
<dbReference type="AlphaFoldDB" id="A0A6N2TGD3"/>
<feature type="transmembrane region" description="Helical" evidence="1">
    <location>
        <begin position="365"/>
        <end position="390"/>
    </location>
</feature>
<accession>A0A6N2TGD3</accession>
<proteinExistence type="predicted"/>
<name>A0A6N2TGD3_9FIRM</name>
<feature type="transmembrane region" description="Helical" evidence="1">
    <location>
        <begin position="107"/>
        <end position="124"/>
    </location>
</feature>
<feature type="transmembrane region" description="Helical" evidence="1">
    <location>
        <begin position="136"/>
        <end position="157"/>
    </location>
</feature>
<keyword evidence="1" id="KW-0812">Transmembrane</keyword>
<feature type="transmembrane region" description="Helical" evidence="1">
    <location>
        <begin position="245"/>
        <end position="267"/>
    </location>
</feature>
<feature type="transmembrane region" description="Helical" evidence="1">
    <location>
        <begin position="313"/>
        <end position="344"/>
    </location>
</feature>
<keyword evidence="1" id="KW-1133">Transmembrane helix</keyword>
<sequence length="391" mass="42955">MRGKGIILCIFIVILGCFFSPRTVYATEIRDKDEQTELQKEAEETIWKEFEFSEIEDLLDDIFPEKKTDFQDLIKKMLSGQTEPSLQVIGEMISDQFFYEWKSSKAGMVHILLIVIVAAVFTNFSNVFQNQQISEISFYVLYLLLITIGLNSFRILIVSASENLERLIGFMKVLGPVYFLAVAFAAGSSTSILFYNLVLLLIYLVELVILNFLIPFVQVYIVVKVMNNLSEEDYLSKFAELCETVIAWTLKTLLAGVTGVNIIQGLLSPAIDSLKRSVVGRSAEAIPVVGDAIGGVTEVMLGTAVLIKNGIGVAGALVCIGICLVPIIQMAVVTLLYKLIAAMIQPVSDKRIVGCISSIADGSQMLLRIIFTTGVLFLLTIAVVTATTMAG</sequence>
<gene>
    <name evidence="2" type="primary">spoIIIAE</name>
    <name evidence="2" type="ORF">CNLFYP112_01714</name>
</gene>
<dbReference type="InterPro" id="IPR014194">
    <property type="entry name" value="Spore_III_AE"/>
</dbReference>
<dbReference type="Pfam" id="PF09546">
    <property type="entry name" value="Spore_III_AE"/>
    <property type="match status" value="1"/>
</dbReference>
<protein>
    <submittedName>
        <fullName evidence="2">Stage III sporulation protein AE</fullName>
    </submittedName>
</protein>
<evidence type="ECO:0000313" key="2">
    <source>
        <dbReference type="EMBL" id="VYT02696.1"/>
    </source>
</evidence>
<feature type="transmembrane region" description="Helical" evidence="1">
    <location>
        <begin position="177"/>
        <end position="195"/>
    </location>
</feature>
<keyword evidence="1" id="KW-0472">Membrane</keyword>
<dbReference type="EMBL" id="CACRTG010000011">
    <property type="protein sequence ID" value="VYT02696.1"/>
    <property type="molecule type" value="Genomic_DNA"/>
</dbReference>
<organism evidence="2">
    <name type="scientific">[Clostridium] nexile</name>
    <dbReference type="NCBI Taxonomy" id="29361"/>
    <lineage>
        <taxon>Bacteria</taxon>
        <taxon>Bacillati</taxon>
        <taxon>Bacillota</taxon>
        <taxon>Clostridia</taxon>
        <taxon>Lachnospirales</taxon>
        <taxon>Lachnospiraceae</taxon>
        <taxon>Tyzzerella</taxon>
    </lineage>
</organism>
<evidence type="ECO:0000256" key="1">
    <source>
        <dbReference type="SAM" id="Phobius"/>
    </source>
</evidence>
<dbReference type="PROSITE" id="PS51257">
    <property type="entry name" value="PROKAR_LIPOPROTEIN"/>
    <property type="match status" value="1"/>
</dbReference>
<feature type="transmembrane region" description="Helical" evidence="1">
    <location>
        <begin position="202"/>
        <end position="225"/>
    </location>
</feature>